<feature type="domain" description="YvlB/LiaX N-terminal" evidence="1">
    <location>
        <begin position="4"/>
        <end position="29"/>
    </location>
</feature>
<organism evidence="2 3">
    <name type="scientific">Mesotoga infera</name>
    <dbReference type="NCBI Taxonomy" id="1236046"/>
    <lineage>
        <taxon>Bacteria</taxon>
        <taxon>Thermotogati</taxon>
        <taxon>Thermotogota</taxon>
        <taxon>Thermotogae</taxon>
        <taxon>Kosmotogales</taxon>
        <taxon>Kosmotogaceae</taxon>
        <taxon>Mesotoga</taxon>
    </lineage>
</organism>
<dbReference type="EMBL" id="LGGW01000180">
    <property type="protein sequence ID" value="KUK85922.1"/>
    <property type="molecule type" value="Genomic_DNA"/>
</dbReference>
<accession>A0A101HYW6</accession>
<name>A0A101HYW6_9BACT</name>
<evidence type="ECO:0000313" key="2">
    <source>
        <dbReference type="EMBL" id="KUK85922.1"/>
    </source>
</evidence>
<sequence>MDREEVLKILKLIADGKISPEQGRDLLEEFIDSYAEERSGRKFIIEVVDNFTGKVEANIKLPVRLARFVGNFVKEKDANFRIGGRVVDYNLKEVLDEVIKTRESVEIETEDKRVTIKVEE</sequence>
<proteinExistence type="predicted"/>
<dbReference type="Proteomes" id="UP000055014">
    <property type="component" value="Unassembled WGS sequence"/>
</dbReference>
<reference evidence="3" key="1">
    <citation type="journal article" date="2015" name="MBio">
        <title>Genome-Resolved Metagenomic Analysis Reveals Roles for Candidate Phyla and Other Microbial Community Members in Biogeochemical Transformations in Oil Reservoirs.</title>
        <authorList>
            <person name="Hu P."/>
            <person name="Tom L."/>
            <person name="Singh A."/>
            <person name="Thomas B.C."/>
            <person name="Baker B.J."/>
            <person name="Piceno Y.M."/>
            <person name="Andersen G.L."/>
            <person name="Banfield J.F."/>
        </authorList>
    </citation>
    <scope>NUCLEOTIDE SEQUENCE [LARGE SCALE GENOMIC DNA]</scope>
</reference>
<comment type="caution">
    <text evidence="2">The sequence shown here is derived from an EMBL/GenBank/DDBJ whole genome shotgun (WGS) entry which is preliminary data.</text>
</comment>
<dbReference type="InterPro" id="IPR053959">
    <property type="entry name" value="YvlB/LiaX_N"/>
</dbReference>
<protein>
    <recommendedName>
        <fullName evidence="1">YvlB/LiaX N-terminal domain-containing protein</fullName>
    </recommendedName>
</protein>
<dbReference type="Pfam" id="PF22746">
    <property type="entry name" value="SHOCT-like_DUF2089-C"/>
    <property type="match status" value="1"/>
</dbReference>
<dbReference type="PATRIC" id="fig|1236046.5.peg.1475"/>
<evidence type="ECO:0000313" key="3">
    <source>
        <dbReference type="Proteomes" id="UP000055014"/>
    </source>
</evidence>
<gene>
    <name evidence="2" type="ORF">XE02_1430</name>
</gene>
<evidence type="ECO:0000259" key="1">
    <source>
        <dbReference type="Pfam" id="PF22746"/>
    </source>
</evidence>
<dbReference type="AlphaFoldDB" id="A0A101HYW6"/>